<evidence type="ECO:0000256" key="2">
    <source>
        <dbReference type="ARBA" id="ARBA00007424"/>
    </source>
</evidence>
<dbReference type="InterPro" id="IPR036467">
    <property type="entry name" value="LS/RS_sf"/>
</dbReference>
<gene>
    <name evidence="7" type="primary">ribH</name>
    <name evidence="8" type="ORF">EZS26_003451</name>
</gene>
<reference evidence="8 9" key="1">
    <citation type="submission" date="2019-03" db="EMBL/GenBank/DDBJ databases">
        <title>Single cell metagenomics reveals metabolic interactions within the superorganism composed of flagellate Streblomastix strix and complex community of Bacteroidetes bacteria on its surface.</title>
        <authorList>
            <person name="Treitli S.C."/>
            <person name="Kolisko M."/>
            <person name="Husnik F."/>
            <person name="Keeling P."/>
            <person name="Hampl V."/>
        </authorList>
    </citation>
    <scope>NUCLEOTIDE SEQUENCE [LARGE SCALE GENOMIC DNA]</scope>
    <source>
        <strain evidence="8">St1</strain>
    </source>
</reference>
<dbReference type="PANTHER" id="PTHR21058">
    <property type="entry name" value="6,7-DIMETHYL-8-RIBITYLLUMAZINE SYNTHASE DMRL SYNTHASE LUMAZINE SYNTHASE"/>
    <property type="match status" value="1"/>
</dbReference>
<keyword evidence="4 7" id="KW-0686">Riboflavin biosynthesis</keyword>
<dbReference type="PANTHER" id="PTHR21058:SF0">
    <property type="entry name" value="6,7-DIMETHYL-8-RIBITYLLUMAZINE SYNTHASE"/>
    <property type="match status" value="1"/>
</dbReference>
<dbReference type="GO" id="GO:0000906">
    <property type="term" value="F:6,7-dimethyl-8-ribityllumazine synthase activity"/>
    <property type="evidence" value="ECO:0007669"/>
    <property type="project" value="UniProtKB-UniRule"/>
</dbReference>
<dbReference type="EMBL" id="SNRX01000086">
    <property type="protein sequence ID" value="KAA6300401.1"/>
    <property type="molecule type" value="Genomic_DNA"/>
</dbReference>
<evidence type="ECO:0000256" key="5">
    <source>
        <dbReference type="ARBA" id="ARBA00022679"/>
    </source>
</evidence>
<feature type="binding site" evidence="7">
    <location>
        <begin position="65"/>
        <end position="67"/>
    </location>
    <ligand>
        <name>5-amino-6-(D-ribitylamino)uracil</name>
        <dbReference type="ChEBI" id="CHEBI:15934"/>
    </ligand>
</feature>
<organism evidence="8 9">
    <name type="scientific">Candidatus Ordinivivax streblomastigis</name>
    <dbReference type="NCBI Taxonomy" id="2540710"/>
    <lineage>
        <taxon>Bacteria</taxon>
        <taxon>Pseudomonadati</taxon>
        <taxon>Bacteroidota</taxon>
        <taxon>Bacteroidia</taxon>
        <taxon>Bacteroidales</taxon>
        <taxon>Candidatus Ordinivivax</taxon>
    </lineage>
</organism>
<evidence type="ECO:0000313" key="9">
    <source>
        <dbReference type="Proteomes" id="UP000324575"/>
    </source>
</evidence>
<feature type="binding site" evidence="7">
    <location>
        <begin position="94"/>
        <end position="95"/>
    </location>
    <ligand>
        <name>(2S)-2-hydroxy-3-oxobutyl phosphate</name>
        <dbReference type="ChEBI" id="CHEBI:58830"/>
    </ligand>
</feature>
<feature type="binding site" evidence="7">
    <location>
        <position position="136"/>
    </location>
    <ligand>
        <name>(2S)-2-hydroxy-3-oxobutyl phosphate</name>
        <dbReference type="ChEBI" id="CHEBI:58830"/>
    </ligand>
</feature>
<sequence>MSTVHHNLSAYHANSIPDAKDMTFGIVVSEWNNNITNALLEGVVETLKKHGAEEENIQIEKVPGSFELIYGANQMANCYELDAVIVLGCVIRGETPHFDYVCMGVTQGIAQLNATGDIPVIYGLITANTMKQALERCGGIHGNKGVECAITAIKMINIFGD</sequence>
<dbReference type="GO" id="GO:0009349">
    <property type="term" value="C:riboflavin synthase complex"/>
    <property type="evidence" value="ECO:0007669"/>
    <property type="project" value="UniProtKB-UniRule"/>
</dbReference>
<feature type="binding site" evidence="7">
    <location>
        <begin position="89"/>
        <end position="91"/>
    </location>
    <ligand>
        <name>5-amino-6-(D-ribitylamino)uracil</name>
        <dbReference type="ChEBI" id="CHEBI:15934"/>
    </ligand>
</feature>
<dbReference type="Gene3D" id="3.40.50.960">
    <property type="entry name" value="Lumazine/riboflavin synthase"/>
    <property type="match status" value="1"/>
</dbReference>
<comment type="catalytic activity">
    <reaction evidence="6 7">
        <text>(2S)-2-hydroxy-3-oxobutyl phosphate + 5-amino-6-(D-ribitylamino)uracil = 6,7-dimethyl-8-(1-D-ribityl)lumazine + phosphate + 2 H2O + H(+)</text>
        <dbReference type="Rhea" id="RHEA:26152"/>
        <dbReference type="ChEBI" id="CHEBI:15377"/>
        <dbReference type="ChEBI" id="CHEBI:15378"/>
        <dbReference type="ChEBI" id="CHEBI:15934"/>
        <dbReference type="ChEBI" id="CHEBI:43474"/>
        <dbReference type="ChEBI" id="CHEBI:58201"/>
        <dbReference type="ChEBI" id="CHEBI:58830"/>
        <dbReference type="EC" id="2.5.1.78"/>
    </reaction>
</comment>
<proteinExistence type="inferred from homology"/>
<dbReference type="SUPFAM" id="SSF52121">
    <property type="entry name" value="Lumazine synthase"/>
    <property type="match status" value="1"/>
</dbReference>
<evidence type="ECO:0000313" key="8">
    <source>
        <dbReference type="EMBL" id="KAA6300401.1"/>
    </source>
</evidence>
<evidence type="ECO:0000256" key="4">
    <source>
        <dbReference type="ARBA" id="ARBA00022619"/>
    </source>
</evidence>
<comment type="similarity">
    <text evidence="2 7">Belongs to the DMRL synthase family.</text>
</comment>
<dbReference type="Proteomes" id="UP000324575">
    <property type="component" value="Unassembled WGS sequence"/>
</dbReference>
<dbReference type="AlphaFoldDB" id="A0A5M8NTM6"/>
<evidence type="ECO:0000256" key="3">
    <source>
        <dbReference type="ARBA" id="ARBA00012664"/>
    </source>
</evidence>
<comment type="caution">
    <text evidence="8">The sequence shown here is derived from an EMBL/GenBank/DDBJ whole genome shotgun (WGS) entry which is preliminary data.</text>
</comment>
<evidence type="ECO:0000256" key="1">
    <source>
        <dbReference type="ARBA" id="ARBA00004917"/>
    </source>
</evidence>
<name>A0A5M8NTM6_9BACT</name>
<evidence type="ECO:0000256" key="7">
    <source>
        <dbReference type="HAMAP-Rule" id="MF_00178"/>
    </source>
</evidence>
<keyword evidence="5 7" id="KW-0808">Transferase</keyword>
<dbReference type="GO" id="GO:0009231">
    <property type="term" value="P:riboflavin biosynthetic process"/>
    <property type="evidence" value="ECO:0007669"/>
    <property type="project" value="UniProtKB-UniRule"/>
</dbReference>
<dbReference type="InterPro" id="IPR034964">
    <property type="entry name" value="LS"/>
</dbReference>
<dbReference type="InterPro" id="IPR002180">
    <property type="entry name" value="LS/RS"/>
</dbReference>
<dbReference type="GO" id="GO:0005829">
    <property type="term" value="C:cytosol"/>
    <property type="evidence" value="ECO:0007669"/>
    <property type="project" value="TreeGrafter"/>
</dbReference>
<dbReference type="EC" id="2.5.1.78" evidence="3 7"/>
<accession>A0A5M8NTM6</accession>
<feature type="binding site" evidence="7">
    <location>
        <position position="122"/>
    </location>
    <ligand>
        <name>5-amino-6-(D-ribitylamino)uracil</name>
        <dbReference type="ChEBI" id="CHEBI:15934"/>
    </ligand>
</feature>
<dbReference type="NCBIfam" id="TIGR00114">
    <property type="entry name" value="lumazine-synth"/>
    <property type="match status" value="1"/>
</dbReference>
<comment type="function">
    <text evidence="7">Catalyzes the formation of 6,7-dimethyl-8-ribityllumazine by condensation of 5-amino-6-(D-ribitylamino)uracil with 3,4-dihydroxy-2-butanone 4-phosphate. This is the penultimate step in the biosynthesis of riboflavin.</text>
</comment>
<dbReference type="UniPathway" id="UPA00275">
    <property type="reaction ID" value="UER00404"/>
</dbReference>
<dbReference type="CDD" id="cd09209">
    <property type="entry name" value="Lumazine_synthase-I"/>
    <property type="match status" value="1"/>
</dbReference>
<feature type="binding site" evidence="7">
    <location>
        <position position="31"/>
    </location>
    <ligand>
        <name>5-amino-6-(D-ribitylamino)uracil</name>
        <dbReference type="ChEBI" id="CHEBI:15934"/>
    </ligand>
</feature>
<protein>
    <recommendedName>
        <fullName evidence="3 7">6,7-dimethyl-8-ribityllumazine synthase</fullName>
        <shortName evidence="7">DMRL synthase</shortName>
        <shortName evidence="7">LS</shortName>
        <shortName evidence="7">Lumazine synthase</shortName>
        <ecNumber evidence="3 7">2.5.1.78</ecNumber>
    </recommendedName>
</protein>
<feature type="active site" description="Proton donor" evidence="7">
    <location>
        <position position="97"/>
    </location>
</feature>
<evidence type="ECO:0000256" key="6">
    <source>
        <dbReference type="ARBA" id="ARBA00048785"/>
    </source>
</evidence>
<comment type="pathway">
    <text evidence="1 7">Cofactor biosynthesis; riboflavin biosynthesis; riboflavin from 2-hydroxy-3-oxobutyl phosphate and 5-amino-6-(D-ribitylamino)uracil: step 1/2.</text>
</comment>
<dbReference type="HAMAP" id="MF_00178">
    <property type="entry name" value="Lumazine_synth"/>
    <property type="match status" value="1"/>
</dbReference>
<dbReference type="Pfam" id="PF00885">
    <property type="entry name" value="DMRL_synthase"/>
    <property type="match status" value="1"/>
</dbReference>